<comment type="caution">
    <text evidence="2">The sequence shown here is derived from an EMBL/GenBank/DDBJ whole genome shotgun (WGS) entry which is preliminary data.</text>
</comment>
<feature type="domain" description="Phenylalanyl tRNA synthetase beta chain core" evidence="1">
    <location>
        <begin position="1"/>
        <end position="127"/>
    </location>
</feature>
<dbReference type="AlphaFoldDB" id="A0A645GTP4"/>
<keyword evidence="2" id="KW-0436">Ligase</keyword>
<gene>
    <name evidence="2" type="primary">pheT_53</name>
    <name evidence="2" type="ORF">SDC9_177661</name>
</gene>
<sequence length="131" mass="14790">MRQSLLFGGLESIAYNINRKHADLKLYEFGNCYHYNAENKKEGETLAAYSENFHLGIWITGQQHGASWVTADQKSSFYDLKAYVDNILQRMGIHSEKLNIVEHQDDLLSDALIVQTSGGKQLAVMGIVLLK</sequence>
<dbReference type="Gene3D" id="3.30.930.10">
    <property type="entry name" value="Bira Bifunctional Protein, Domain 2"/>
    <property type="match status" value="1"/>
</dbReference>
<proteinExistence type="predicted"/>
<dbReference type="Pfam" id="PF17759">
    <property type="entry name" value="tRNA_synthFbeta"/>
    <property type="match status" value="1"/>
</dbReference>
<dbReference type="SUPFAM" id="SSF55681">
    <property type="entry name" value="Class II aaRS and biotin synthetases"/>
    <property type="match status" value="1"/>
</dbReference>
<dbReference type="EMBL" id="VSSQ01081235">
    <property type="protein sequence ID" value="MPN30198.1"/>
    <property type="molecule type" value="Genomic_DNA"/>
</dbReference>
<reference evidence="2" key="1">
    <citation type="submission" date="2019-08" db="EMBL/GenBank/DDBJ databases">
        <authorList>
            <person name="Kucharzyk K."/>
            <person name="Murdoch R.W."/>
            <person name="Higgins S."/>
            <person name="Loffler F."/>
        </authorList>
    </citation>
    <scope>NUCLEOTIDE SEQUENCE</scope>
</reference>
<dbReference type="InterPro" id="IPR041616">
    <property type="entry name" value="PheRS_beta_core"/>
</dbReference>
<protein>
    <submittedName>
        <fullName evidence="2">Phenylalanine--tRNA ligase beta subunit</fullName>
        <ecNumber evidence="2">6.1.1.20</ecNumber>
    </submittedName>
</protein>
<organism evidence="2">
    <name type="scientific">bioreactor metagenome</name>
    <dbReference type="NCBI Taxonomy" id="1076179"/>
    <lineage>
        <taxon>unclassified sequences</taxon>
        <taxon>metagenomes</taxon>
        <taxon>ecological metagenomes</taxon>
    </lineage>
</organism>
<dbReference type="EC" id="6.1.1.20" evidence="2"/>
<accession>A0A645GTP4</accession>
<evidence type="ECO:0000313" key="2">
    <source>
        <dbReference type="EMBL" id="MPN30198.1"/>
    </source>
</evidence>
<dbReference type="InterPro" id="IPR045864">
    <property type="entry name" value="aa-tRNA-synth_II/BPL/LPL"/>
</dbReference>
<name>A0A645GTP4_9ZZZZ</name>
<dbReference type="GO" id="GO:0004826">
    <property type="term" value="F:phenylalanine-tRNA ligase activity"/>
    <property type="evidence" value="ECO:0007669"/>
    <property type="project" value="UniProtKB-EC"/>
</dbReference>
<evidence type="ECO:0000259" key="1">
    <source>
        <dbReference type="Pfam" id="PF17759"/>
    </source>
</evidence>